<keyword evidence="8" id="KW-0129">CBS domain</keyword>
<dbReference type="FunFam" id="1.10.3080.10:FF:000011">
    <property type="entry name" value="Chloride channel protein"/>
    <property type="match status" value="1"/>
</dbReference>
<comment type="subcellular location">
    <subcellularLocation>
        <location evidence="1 9">Membrane</location>
        <topology evidence="1 9">Multi-pass membrane protein</topology>
    </subcellularLocation>
</comment>
<feature type="transmembrane region" description="Helical" evidence="9">
    <location>
        <begin position="522"/>
        <end position="543"/>
    </location>
</feature>
<keyword evidence="4 9" id="KW-1133">Transmembrane helix</keyword>
<evidence type="ECO:0000256" key="9">
    <source>
        <dbReference type="RuleBase" id="RU361221"/>
    </source>
</evidence>
<dbReference type="Proteomes" id="UP001214603">
    <property type="component" value="Chromosome 5"/>
</dbReference>
<dbReference type="EMBL" id="CP119938">
    <property type="protein sequence ID" value="WFD03743.1"/>
    <property type="molecule type" value="Genomic_DNA"/>
</dbReference>
<dbReference type="AlphaFoldDB" id="A0AAF0DZY8"/>
<evidence type="ECO:0000256" key="6">
    <source>
        <dbReference type="ARBA" id="ARBA00023136"/>
    </source>
</evidence>
<organism evidence="11 12">
    <name type="scientific">Malassezia obtusa</name>
    <dbReference type="NCBI Taxonomy" id="76774"/>
    <lineage>
        <taxon>Eukaryota</taxon>
        <taxon>Fungi</taxon>
        <taxon>Dikarya</taxon>
        <taxon>Basidiomycota</taxon>
        <taxon>Ustilaginomycotina</taxon>
        <taxon>Malasseziomycetes</taxon>
        <taxon>Malasseziales</taxon>
        <taxon>Malasseziaceae</taxon>
        <taxon>Malassezia</taxon>
    </lineage>
</organism>
<dbReference type="InterPro" id="IPR014743">
    <property type="entry name" value="Cl-channel_core"/>
</dbReference>
<feature type="transmembrane region" description="Helical" evidence="9">
    <location>
        <begin position="111"/>
        <end position="130"/>
    </location>
</feature>
<name>A0AAF0DZY8_9BASI</name>
<feature type="transmembrane region" description="Helical" evidence="9">
    <location>
        <begin position="261"/>
        <end position="281"/>
    </location>
</feature>
<keyword evidence="5 9" id="KW-0406">Ion transport</keyword>
<dbReference type="InterPro" id="IPR000644">
    <property type="entry name" value="CBS_dom"/>
</dbReference>
<feature type="transmembrane region" description="Helical" evidence="9">
    <location>
        <begin position="228"/>
        <end position="249"/>
    </location>
</feature>
<dbReference type="Gene3D" id="3.90.1280.20">
    <property type="match status" value="1"/>
</dbReference>
<feature type="transmembrane region" description="Helical" evidence="9">
    <location>
        <begin position="495"/>
        <end position="516"/>
    </location>
</feature>
<gene>
    <name evidence="11" type="primary">GEF1</name>
    <name evidence="11" type="ORF">MOBT1_002437</name>
</gene>
<dbReference type="Gene3D" id="1.10.3080.10">
    <property type="entry name" value="Clc chloride channel"/>
    <property type="match status" value="1"/>
</dbReference>
<dbReference type="InterPro" id="IPR046342">
    <property type="entry name" value="CBS_dom_sf"/>
</dbReference>
<keyword evidence="3 9" id="KW-0812">Transmembrane</keyword>
<feature type="transmembrane region" description="Helical" evidence="9">
    <location>
        <begin position="439"/>
        <end position="459"/>
    </location>
</feature>
<evidence type="ECO:0000256" key="3">
    <source>
        <dbReference type="ARBA" id="ARBA00022692"/>
    </source>
</evidence>
<evidence type="ECO:0000313" key="11">
    <source>
        <dbReference type="EMBL" id="WFD03743.1"/>
    </source>
</evidence>
<protein>
    <recommendedName>
        <fullName evidence="9">Chloride channel protein</fullName>
    </recommendedName>
</protein>
<dbReference type="GO" id="GO:0005769">
    <property type="term" value="C:early endosome"/>
    <property type="evidence" value="ECO:0007669"/>
    <property type="project" value="TreeGrafter"/>
</dbReference>
<dbReference type="PANTHER" id="PTHR45711:SF9">
    <property type="entry name" value="ANION_PROTON EXCHANGE TRANSPORTER GEF1"/>
    <property type="match status" value="1"/>
</dbReference>
<dbReference type="PANTHER" id="PTHR45711">
    <property type="entry name" value="CHLORIDE CHANNEL PROTEIN"/>
    <property type="match status" value="1"/>
</dbReference>
<feature type="domain" description="CBS" evidence="10">
    <location>
        <begin position="789"/>
        <end position="845"/>
    </location>
</feature>
<sequence>MAARASADARAAPSAAQLEQTKLYERFTTVDWVVDGRRERVKTMRAEAEVQRLAEQVHERGSVAWRALNALAARLPGGAYARGAMQRIGAWASPLVWQLHTVLRSAAENGVVLLVGLLIGVNMAVISVVTEWASDLKQGYCSTGWWLNKKFCCWEQMDPTGPGAASVPVGIAAAAAQGSAPAPSTTVTLLHSALTSASGTLAARADEAPAAETCAEWVEWADGALGAYVVWIATAAVFACVCALLVKAFAPYAAGSGISEIKCVLSGFIIDGFLSVWTLVIKSVGLPLAIASGLSVGKEGPAVHVACCTGHAVARALRRLVPSQAKLRELLTASSAAGVAVAFGSPIGGVLFALEEMTSHFPASTMWRTFLCALASTVALSFMNPYRTGKLVLFQVEYSRDWHYFELVFYILIGIAGGLYGEYVVRYNLQVQRFRRKRLAQHGVAEAVVLAAATAALTYSNRFLRLDMTESLEVLFRQCEGASDSDLLCQSRVQWSMAASLLVATALRFVLVILSYGCKVPAGIFIPSMAVGATFGRMVGILVKALQAAHPDWRLFAACTSGELCITPGTYAVMGAAGALAGVTRITVAVVVIMFELTGALTYILPIMLVVGTAKLVADLHGRGGVSDRSIKFNGYPYLEHEDHVFGTSVGALLTHRPSVLHASGMPLRDVEARLAHGSYKGFPVVQSADDATLLGYVARTDLRLALRLTRHARALAPDTPCRFHPAGSETFALTTTRLHDESARAAEPDAWDALRAARPAAHDAPADEEDLDVADAAPSDPVELGAYVDPTPLIVQPSLDLEVVAEMFRQMGPRVILVAERGVLVGLVTIKDLLKHVAGRERDALRSREATLPTAAEDAGAAEFGIGTGELESTLDALWTHAAAWCERLPRPTWLARGARRADEVPLTTVYERDADARP</sequence>
<feature type="transmembrane region" description="Helical" evidence="9">
    <location>
        <begin position="586"/>
        <end position="611"/>
    </location>
</feature>
<dbReference type="SMART" id="SM00116">
    <property type="entry name" value="CBS"/>
    <property type="match status" value="2"/>
</dbReference>
<reference evidence="11" key="1">
    <citation type="submission" date="2023-03" db="EMBL/GenBank/DDBJ databases">
        <title>Mating type loci evolution in Malassezia.</title>
        <authorList>
            <person name="Coelho M.A."/>
        </authorList>
    </citation>
    <scope>NUCLEOTIDE SEQUENCE</scope>
    <source>
        <strain evidence="11">CBS 7876</strain>
    </source>
</reference>
<dbReference type="InterPro" id="IPR001807">
    <property type="entry name" value="ClC"/>
</dbReference>
<dbReference type="CDD" id="cd03684">
    <property type="entry name" value="ClC_3_like"/>
    <property type="match status" value="1"/>
</dbReference>
<evidence type="ECO:0000256" key="1">
    <source>
        <dbReference type="ARBA" id="ARBA00004141"/>
    </source>
</evidence>
<dbReference type="GO" id="GO:0000324">
    <property type="term" value="C:fungal-type vacuole"/>
    <property type="evidence" value="ECO:0007669"/>
    <property type="project" value="TreeGrafter"/>
</dbReference>
<evidence type="ECO:0000256" key="7">
    <source>
        <dbReference type="ARBA" id="ARBA00023214"/>
    </source>
</evidence>
<proteinExistence type="inferred from homology"/>
<dbReference type="PRINTS" id="PR00762">
    <property type="entry name" value="CLCHANNEL"/>
</dbReference>
<dbReference type="SUPFAM" id="SSF81340">
    <property type="entry name" value="Clc chloride channel"/>
    <property type="match status" value="1"/>
</dbReference>
<evidence type="ECO:0000313" key="12">
    <source>
        <dbReference type="Proteomes" id="UP001214603"/>
    </source>
</evidence>
<keyword evidence="6 9" id="KW-0472">Membrane</keyword>
<dbReference type="SUPFAM" id="SSF54631">
    <property type="entry name" value="CBS-domain pair"/>
    <property type="match status" value="1"/>
</dbReference>
<dbReference type="GO" id="GO:0005783">
    <property type="term" value="C:endoplasmic reticulum"/>
    <property type="evidence" value="ECO:0007669"/>
    <property type="project" value="TreeGrafter"/>
</dbReference>
<dbReference type="GO" id="GO:0005247">
    <property type="term" value="F:voltage-gated chloride channel activity"/>
    <property type="evidence" value="ECO:0007669"/>
    <property type="project" value="TreeGrafter"/>
</dbReference>
<evidence type="ECO:0000256" key="2">
    <source>
        <dbReference type="ARBA" id="ARBA00022448"/>
    </source>
</evidence>
<dbReference type="GO" id="GO:0006879">
    <property type="term" value="P:intracellular iron ion homeostasis"/>
    <property type="evidence" value="ECO:0007669"/>
    <property type="project" value="TreeGrafter"/>
</dbReference>
<dbReference type="GO" id="GO:0005886">
    <property type="term" value="C:plasma membrane"/>
    <property type="evidence" value="ECO:0007669"/>
    <property type="project" value="TreeGrafter"/>
</dbReference>
<dbReference type="Gene3D" id="3.10.580.20">
    <property type="match status" value="1"/>
</dbReference>
<dbReference type="Pfam" id="PF00654">
    <property type="entry name" value="Voltage_CLC"/>
    <property type="match status" value="1"/>
</dbReference>
<accession>A0AAF0DZY8</accession>
<comment type="similarity">
    <text evidence="9">Belongs to the chloride channel (TC 2.A.49) family.</text>
</comment>
<feature type="transmembrane region" description="Helical" evidence="9">
    <location>
        <begin position="330"/>
        <end position="354"/>
    </location>
</feature>
<keyword evidence="12" id="KW-1185">Reference proteome</keyword>
<dbReference type="GO" id="GO:0005794">
    <property type="term" value="C:Golgi apparatus"/>
    <property type="evidence" value="ECO:0007669"/>
    <property type="project" value="TreeGrafter"/>
</dbReference>
<keyword evidence="7 9" id="KW-0868">Chloride</keyword>
<evidence type="ECO:0000256" key="5">
    <source>
        <dbReference type="ARBA" id="ARBA00023065"/>
    </source>
</evidence>
<feature type="transmembrane region" description="Helical" evidence="9">
    <location>
        <begin position="366"/>
        <end position="386"/>
    </location>
</feature>
<evidence type="ECO:0000256" key="4">
    <source>
        <dbReference type="ARBA" id="ARBA00022989"/>
    </source>
</evidence>
<feature type="transmembrane region" description="Helical" evidence="9">
    <location>
        <begin position="555"/>
        <end position="580"/>
    </location>
</feature>
<dbReference type="GO" id="GO:0006878">
    <property type="term" value="P:intracellular copper ion homeostasis"/>
    <property type="evidence" value="ECO:0007669"/>
    <property type="project" value="TreeGrafter"/>
</dbReference>
<dbReference type="PROSITE" id="PS51371">
    <property type="entry name" value="CBS"/>
    <property type="match status" value="2"/>
</dbReference>
<feature type="domain" description="CBS" evidence="10">
    <location>
        <begin position="654"/>
        <end position="714"/>
    </location>
</feature>
<evidence type="ECO:0000256" key="8">
    <source>
        <dbReference type="PROSITE-ProRule" id="PRU00703"/>
    </source>
</evidence>
<feature type="transmembrane region" description="Helical" evidence="9">
    <location>
        <begin position="407"/>
        <end position="427"/>
    </location>
</feature>
<dbReference type="Pfam" id="PF00571">
    <property type="entry name" value="CBS"/>
    <property type="match status" value="1"/>
</dbReference>
<evidence type="ECO:0000259" key="10">
    <source>
        <dbReference type="PROSITE" id="PS51371"/>
    </source>
</evidence>
<keyword evidence="2 9" id="KW-0813">Transport</keyword>
<dbReference type="CDD" id="cd04591">
    <property type="entry name" value="CBS_pair_voltage-gated_CLC_euk_bac"/>
    <property type="match status" value="1"/>
</dbReference>